<feature type="compositionally biased region" description="Basic residues" evidence="1">
    <location>
        <begin position="108"/>
        <end position="119"/>
    </location>
</feature>
<proteinExistence type="predicted"/>
<feature type="compositionally biased region" description="Basic and acidic residues" evidence="1">
    <location>
        <begin position="1"/>
        <end position="19"/>
    </location>
</feature>
<feature type="compositionally biased region" description="Polar residues" evidence="1">
    <location>
        <begin position="27"/>
        <end position="37"/>
    </location>
</feature>
<evidence type="ECO:0000256" key="1">
    <source>
        <dbReference type="SAM" id="MobiDB-lite"/>
    </source>
</evidence>
<name>A0ABM1BGG1_LIMPO</name>
<reference evidence="3" key="1">
    <citation type="submission" date="2025-08" db="UniProtKB">
        <authorList>
            <consortium name="RefSeq"/>
        </authorList>
    </citation>
    <scope>IDENTIFICATION</scope>
    <source>
        <tissue evidence="3">Muscle</tissue>
    </source>
</reference>
<evidence type="ECO:0000313" key="2">
    <source>
        <dbReference type="Proteomes" id="UP000694941"/>
    </source>
</evidence>
<keyword evidence="2" id="KW-1185">Reference proteome</keyword>
<dbReference type="RefSeq" id="XP_013781511.1">
    <property type="nucleotide sequence ID" value="XM_013926057.1"/>
</dbReference>
<feature type="compositionally biased region" description="Basic and acidic residues" evidence="1">
    <location>
        <begin position="233"/>
        <end position="255"/>
    </location>
</feature>
<protein>
    <submittedName>
        <fullName evidence="3">Knob-associated histidine-rich protein-like</fullName>
    </submittedName>
</protein>
<feature type="compositionally biased region" description="Basic and acidic residues" evidence="1">
    <location>
        <begin position="167"/>
        <end position="183"/>
    </location>
</feature>
<feature type="region of interest" description="Disordered" evidence="1">
    <location>
        <begin position="1"/>
        <end position="268"/>
    </location>
</feature>
<feature type="compositionally biased region" description="Low complexity" evidence="1">
    <location>
        <begin position="154"/>
        <end position="165"/>
    </location>
</feature>
<feature type="compositionally biased region" description="Low complexity" evidence="1">
    <location>
        <begin position="209"/>
        <end position="222"/>
    </location>
</feature>
<evidence type="ECO:0000313" key="3">
    <source>
        <dbReference type="RefSeq" id="XP_013781511.1"/>
    </source>
</evidence>
<dbReference type="GeneID" id="106465822"/>
<feature type="compositionally biased region" description="Low complexity" evidence="1">
    <location>
        <begin position="38"/>
        <end position="49"/>
    </location>
</feature>
<feature type="compositionally biased region" description="Polar residues" evidence="1">
    <location>
        <begin position="144"/>
        <end position="153"/>
    </location>
</feature>
<organism evidence="2 3">
    <name type="scientific">Limulus polyphemus</name>
    <name type="common">Atlantic horseshoe crab</name>
    <dbReference type="NCBI Taxonomy" id="6850"/>
    <lineage>
        <taxon>Eukaryota</taxon>
        <taxon>Metazoa</taxon>
        <taxon>Ecdysozoa</taxon>
        <taxon>Arthropoda</taxon>
        <taxon>Chelicerata</taxon>
        <taxon>Merostomata</taxon>
        <taxon>Xiphosura</taxon>
        <taxon>Limulidae</taxon>
        <taxon>Limulus</taxon>
    </lineage>
</organism>
<dbReference type="Proteomes" id="UP000694941">
    <property type="component" value="Unplaced"/>
</dbReference>
<gene>
    <name evidence="3" type="primary">LOC106465822</name>
</gene>
<sequence>MDRASKEKSETSNDMENKIYKTKGSSHKSLQSTKNIGSKSSQKSASSSLKFKKGERKQKHNISREESETSNDTEIEICKTEKSSHKSNQSTKNLGSKLSQKSTFSSLKSKKGEKKQKHSTSREESETSNDTENEICNIEKSSHKSIQSTKNLGSKSSQKSTFSSLKSKKEEKKQKHNTSREESETSNDTENEIGKIEGSSHKSTKNLGSKSSQKSAFSSLKSIKGERKQKHSTSREESKTSIEMETEICKTEGSSHKSLQSTKHPVLESPQKFAFSSLKSKETEQEQQEFISKEETKTFCKTESLKSSEHTARYEDKEPNKQLLSSRDDYRWEDFPGFTPLQCQAFKAWFDRQVVS</sequence>
<accession>A0ABM1BGG1</accession>
<feature type="compositionally biased region" description="Polar residues" evidence="1">
    <location>
        <begin position="86"/>
        <end position="104"/>
    </location>
</feature>
<feature type="compositionally biased region" description="Basic residues" evidence="1">
    <location>
        <begin position="50"/>
        <end position="61"/>
    </location>
</feature>